<dbReference type="GO" id="GO:0016747">
    <property type="term" value="F:acyltransferase activity, transferring groups other than amino-acyl groups"/>
    <property type="evidence" value="ECO:0007669"/>
    <property type="project" value="InterPro"/>
</dbReference>
<dbReference type="Gene3D" id="3.40.630.30">
    <property type="match status" value="1"/>
</dbReference>
<evidence type="ECO:0000313" key="3">
    <source>
        <dbReference type="Proteomes" id="UP000248795"/>
    </source>
</evidence>
<evidence type="ECO:0000313" key="2">
    <source>
        <dbReference type="EMBL" id="PZF75908.1"/>
    </source>
</evidence>
<keyword evidence="3" id="KW-1185">Reference proteome</keyword>
<dbReference type="CDD" id="cd04301">
    <property type="entry name" value="NAT_SF"/>
    <property type="match status" value="1"/>
</dbReference>
<sequence>MAYDIGFLDREGIRTACDWARQEGWNPGLKDQEAFAAQDPEGFLGLQVDGELAATISLVSYGPSFGFLGFYICRPDLRGRGLGLALWNEALRLKPARSIGLDGVKAQQANYARSGFVLAHENIRHGGLKPSGYSQGNPALTALAAADAEAIDHFEQKHRLFPAPRTRFLAEWLRHDAMALRRDGEIVGYGVIRQCHEGWKVGPLFADNLGDAETILRGLLTRMPEGTFYLDTPATNRAAVDLAVSLGLKPMFETARMYRGPAPAIDTAKVFGITSFELG</sequence>
<feature type="domain" description="N-acetyltransferase" evidence="1">
    <location>
        <begin position="3"/>
        <end position="140"/>
    </location>
</feature>
<evidence type="ECO:0000259" key="1">
    <source>
        <dbReference type="PROSITE" id="PS51186"/>
    </source>
</evidence>
<dbReference type="PANTHER" id="PTHR47237">
    <property type="entry name" value="SLL0310 PROTEIN"/>
    <property type="match status" value="1"/>
</dbReference>
<organism evidence="2 3">
    <name type="scientific">Aestuariivirga litoralis</name>
    <dbReference type="NCBI Taxonomy" id="2650924"/>
    <lineage>
        <taxon>Bacteria</taxon>
        <taxon>Pseudomonadati</taxon>
        <taxon>Pseudomonadota</taxon>
        <taxon>Alphaproteobacteria</taxon>
        <taxon>Hyphomicrobiales</taxon>
        <taxon>Aestuariivirgaceae</taxon>
        <taxon>Aestuariivirga</taxon>
    </lineage>
</organism>
<dbReference type="InterPro" id="IPR000182">
    <property type="entry name" value="GNAT_dom"/>
</dbReference>
<dbReference type="InterPro" id="IPR016181">
    <property type="entry name" value="Acyl_CoA_acyltransferase"/>
</dbReference>
<name>A0A2W2B778_9HYPH</name>
<proteinExistence type="predicted"/>
<dbReference type="AlphaFoldDB" id="A0A2W2B778"/>
<keyword evidence="2" id="KW-0808">Transferase</keyword>
<protein>
    <submittedName>
        <fullName evidence="2">GNAT family N-acetyltransferase</fullName>
    </submittedName>
</protein>
<dbReference type="SUPFAM" id="SSF55729">
    <property type="entry name" value="Acyl-CoA N-acyltransferases (Nat)"/>
    <property type="match status" value="1"/>
</dbReference>
<accession>A0A2W2B778</accession>
<dbReference type="Pfam" id="PF00583">
    <property type="entry name" value="Acetyltransf_1"/>
    <property type="match status" value="1"/>
</dbReference>
<gene>
    <name evidence="2" type="ORF">DK847_14730</name>
</gene>
<dbReference type="PANTHER" id="PTHR47237:SF1">
    <property type="entry name" value="SLL0310 PROTEIN"/>
    <property type="match status" value="1"/>
</dbReference>
<dbReference type="EMBL" id="QKVK01000007">
    <property type="protein sequence ID" value="PZF75908.1"/>
    <property type="molecule type" value="Genomic_DNA"/>
</dbReference>
<dbReference type="Pfam" id="PF18014">
    <property type="entry name" value="Acetyltransf_18"/>
    <property type="match status" value="1"/>
</dbReference>
<dbReference type="Proteomes" id="UP000248795">
    <property type="component" value="Unassembled WGS sequence"/>
</dbReference>
<dbReference type="PROSITE" id="PS51186">
    <property type="entry name" value="GNAT"/>
    <property type="match status" value="2"/>
</dbReference>
<dbReference type="InterPro" id="IPR052729">
    <property type="entry name" value="Acyl/Acetyltrans_Enzymes"/>
</dbReference>
<dbReference type="InterPro" id="IPR041496">
    <property type="entry name" value="YitH/HolE_GNAT"/>
</dbReference>
<dbReference type="Gene3D" id="3.40.630.90">
    <property type="match status" value="1"/>
</dbReference>
<comment type="caution">
    <text evidence="2">The sequence shown here is derived from an EMBL/GenBank/DDBJ whole genome shotgun (WGS) entry which is preliminary data.</text>
</comment>
<dbReference type="RefSeq" id="WP_111199292.1">
    <property type="nucleotide sequence ID" value="NZ_QKVK01000007.1"/>
</dbReference>
<reference evidence="3" key="1">
    <citation type="submission" date="2018-06" db="EMBL/GenBank/DDBJ databases">
        <title>Aestuariibacter litoralis strain KCTC 52945T.</title>
        <authorList>
            <person name="Li X."/>
            <person name="Salam N."/>
            <person name="Li J.-L."/>
            <person name="Chen Y.-M."/>
            <person name="Yang Z.-W."/>
            <person name="Zhang L.-Y."/>
            <person name="Han M.-X."/>
            <person name="Xiao M."/>
            <person name="Li W.-J."/>
        </authorList>
    </citation>
    <scope>NUCLEOTIDE SEQUENCE [LARGE SCALE GENOMIC DNA]</scope>
    <source>
        <strain evidence="3">KCTC 52945</strain>
    </source>
</reference>
<feature type="domain" description="N-acetyltransferase" evidence="1">
    <location>
        <begin position="140"/>
        <end position="272"/>
    </location>
</feature>